<keyword evidence="2" id="KW-0472">Membrane</keyword>
<feature type="compositionally biased region" description="Polar residues" evidence="1">
    <location>
        <begin position="12"/>
        <end position="30"/>
    </location>
</feature>
<protein>
    <recommendedName>
        <fullName evidence="5">Late embryogenesis abundant protein LEA-2 subgroup domain-containing protein</fullName>
    </recommendedName>
</protein>
<feature type="compositionally biased region" description="Polar residues" evidence="1">
    <location>
        <begin position="41"/>
        <end position="54"/>
    </location>
</feature>
<sequence length="305" mass="34041">MYSFPDHRDTRNPYSTNDNHSDSYYQTPNLDRNGFEPPQAVMNTESFRNSSGNMSRMKLSNRDSDNLGDRQYLNGAGQYTSLSQNQKVKKRKYCCCFSKRGLKIFLVCLFFFLVGLGIAGFFLWPRIPDGRFKDIALSNNSPISGSSVQELLQATRIQSTGVVAIPLLILIDVDNPNYIPWTLNNVTVEGNIDVGNGVRFPVGSGYLLKPFKMPKKSSNNTMTINFQFTLNTTAPNFSAAVNVVKNSCSSGGSPMRFQYDAKIHMDAISWLNIYPPFSDTVNFNCPVSKFTSAGVDINSILSQFT</sequence>
<dbReference type="AlphaFoldDB" id="A0A1R0GQR3"/>
<feature type="region of interest" description="Disordered" evidence="1">
    <location>
        <begin position="1"/>
        <end position="66"/>
    </location>
</feature>
<dbReference type="STRING" id="133383.A0A1R0GQR3"/>
<name>A0A1R0GQR3_9FUNG</name>
<reference evidence="3 4" key="1">
    <citation type="journal article" date="2016" name="Mol. Biol. Evol.">
        <title>Genome-Wide Survey of Gut Fungi (Harpellales) Reveals the First Horizontally Transferred Ubiquitin Gene from a Mosquito Host.</title>
        <authorList>
            <person name="Wang Y."/>
            <person name="White M.M."/>
            <person name="Kvist S."/>
            <person name="Moncalvo J.M."/>
        </authorList>
    </citation>
    <scope>NUCLEOTIDE SEQUENCE [LARGE SCALE GENOMIC DNA]</scope>
    <source>
        <strain evidence="3 4">ALG-7-W6</strain>
    </source>
</reference>
<feature type="transmembrane region" description="Helical" evidence="2">
    <location>
        <begin position="104"/>
        <end position="124"/>
    </location>
</feature>
<proteinExistence type="predicted"/>
<keyword evidence="2" id="KW-0812">Transmembrane</keyword>
<evidence type="ECO:0000313" key="4">
    <source>
        <dbReference type="Proteomes" id="UP000187455"/>
    </source>
</evidence>
<dbReference type="EMBL" id="LSSL01004769">
    <property type="protein sequence ID" value="OLY79225.1"/>
    <property type="molecule type" value="Genomic_DNA"/>
</dbReference>
<evidence type="ECO:0000313" key="3">
    <source>
        <dbReference type="EMBL" id="OLY79225.1"/>
    </source>
</evidence>
<organism evidence="3 4">
    <name type="scientific">Smittium mucronatum</name>
    <dbReference type="NCBI Taxonomy" id="133383"/>
    <lineage>
        <taxon>Eukaryota</taxon>
        <taxon>Fungi</taxon>
        <taxon>Fungi incertae sedis</taxon>
        <taxon>Zoopagomycota</taxon>
        <taxon>Kickxellomycotina</taxon>
        <taxon>Harpellomycetes</taxon>
        <taxon>Harpellales</taxon>
        <taxon>Legeriomycetaceae</taxon>
        <taxon>Smittium</taxon>
    </lineage>
</organism>
<dbReference type="Proteomes" id="UP000187455">
    <property type="component" value="Unassembled WGS sequence"/>
</dbReference>
<evidence type="ECO:0008006" key="5">
    <source>
        <dbReference type="Google" id="ProtNLM"/>
    </source>
</evidence>
<keyword evidence="4" id="KW-1185">Reference proteome</keyword>
<dbReference type="OrthoDB" id="20273at2759"/>
<evidence type="ECO:0000256" key="1">
    <source>
        <dbReference type="SAM" id="MobiDB-lite"/>
    </source>
</evidence>
<accession>A0A1R0GQR3</accession>
<gene>
    <name evidence="3" type="ORF">AYI68_g6713</name>
</gene>
<feature type="compositionally biased region" description="Basic and acidic residues" evidence="1">
    <location>
        <begin position="1"/>
        <end position="11"/>
    </location>
</feature>
<evidence type="ECO:0000256" key="2">
    <source>
        <dbReference type="SAM" id="Phobius"/>
    </source>
</evidence>
<comment type="caution">
    <text evidence="3">The sequence shown here is derived from an EMBL/GenBank/DDBJ whole genome shotgun (WGS) entry which is preliminary data.</text>
</comment>
<keyword evidence="2" id="KW-1133">Transmembrane helix</keyword>